<dbReference type="EMBL" id="JAJTJA010000004">
    <property type="protein sequence ID" value="KAH8700712.1"/>
    <property type="molecule type" value="Genomic_DNA"/>
</dbReference>
<dbReference type="Proteomes" id="UP001201262">
    <property type="component" value="Unassembled WGS sequence"/>
</dbReference>
<name>A0AAD4KWY2_9EURO</name>
<sequence length="799" mass="91509">MLAAEFVSRHELAKEYGICFDGPVDPSRWPETHRRLFEDVQKLGDQKHGTYRESITVDSIEKPWRAQTTRRAERLVGLSDKYYDAGPNERSWRSNIEPEVFHRFSVEVTCPECTSRLWESEIRAALNSLEPFADSLEQRRERRKACECPDQLNGYESGINMIFSDRAEAAIKHDPPLKIKKPKKNEQESELPDRVYGLRKTEKFSLLMNSAAVRDPSRRLRDMIEMSPFAEEREPLLFPFLILEAKSSKQGDTAAVEMQTAFCIRRILKLQHDLKEATGSESCWKTGPLLWFFASYGERWKVSSCFVKRENGDIKWCVIDLWSGDIRGKDGAIQLLLIVDYIFDWARDIYRSSIQNELGILATDAIATTDPDIFSMRERSVSGWLNAFSEVGSFSADNSFDDTTSDLDYLSIIDPLGAVRDKSIIETRFLALHITANDIEDFLLSYTSVEASREAIYEILRYTQSSWRLDAATLRHLENCWTGEALRQSDENFDEQEIFYTHITILMFMGPKWQPVRQITCLAVAEAALKIMASKVARVPSSTPAGMRKRPIKSNVLRNALVKYIRRFKEQSVSQNLTAAVFMMCLSSATYRREGKIENELLVSRGKAGYFGFVLDNSPNVHEMVTATYERHKIGRRQPVDQYLRFSQIQTKQSANNFGGIQIWPDMKPLMFHVRGCIMIDGLHKNGDIPKRCLYIDNVCEIEQILELVQCACHQGRYYTSVPSDLGPRLEDGFNYINQSTDAGEYWDANKNHESIEKWLEFLEGMKTSASSVPSPILISSDEESNDGVDEQDTKMANT</sequence>
<protein>
    <submittedName>
        <fullName evidence="2">Uncharacterized protein</fullName>
    </submittedName>
</protein>
<comment type="caution">
    <text evidence="2">The sequence shown here is derived from an EMBL/GenBank/DDBJ whole genome shotgun (WGS) entry which is preliminary data.</text>
</comment>
<dbReference type="GeneID" id="70252010"/>
<keyword evidence="3" id="KW-1185">Reference proteome</keyword>
<feature type="compositionally biased region" description="Acidic residues" evidence="1">
    <location>
        <begin position="781"/>
        <end position="791"/>
    </location>
</feature>
<organism evidence="2 3">
    <name type="scientific">Talaromyces proteolyticus</name>
    <dbReference type="NCBI Taxonomy" id="1131652"/>
    <lineage>
        <taxon>Eukaryota</taxon>
        <taxon>Fungi</taxon>
        <taxon>Dikarya</taxon>
        <taxon>Ascomycota</taxon>
        <taxon>Pezizomycotina</taxon>
        <taxon>Eurotiomycetes</taxon>
        <taxon>Eurotiomycetidae</taxon>
        <taxon>Eurotiales</taxon>
        <taxon>Trichocomaceae</taxon>
        <taxon>Talaromyces</taxon>
        <taxon>Talaromyces sect. Bacilispori</taxon>
    </lineage>
</organism>
<evidence type="ECO:0000256" key="1">
    <source>
        <dbReference type="SAM" id="MobiDB-lite"/>
    </source>
</evidence>
<proteinExistence type="predicted"/>
<reference evidence="2" key="1">
    <citation type="submission" date="2021-12" db="EMBL/GenBank/DDBJ databases">
        <title>Convergent genome expansion in fungi linked to evolution of root-endophyte symbiosis.</title>
        <authorList>
            <consortium name="DOE Joint Genome Institute"/>
            <person name="Ke Y.-H."/>
            <person name="Bonito G."/>
            <person name="Liao H.-L."/>
            <person name="Looney B."/>
            <person name="Rojas-Flechas A."/>
            <person name="Nash J."/>
            <person name="Hameed K."/>
            <person name="Schadt C."/>
            <person name="Martin F."/>
            <person name="Crous P.W."/>
            <person name="Miettinen O."/>
            <person name="Magnuson J.K."/>
            <person name="Labbe J."/>
            <person name="Jacobson D."/>
            <person name="Doktycz M.J."/>
            <person name="Veneault-Fourrey C."/>
            <person name="Kuo A."/>
            <person name="Mondo S."/>
            <person name="Calhoun S."/>
            <person name="Riley R."/>
            <person name="Ohm R."/>
            <person name="LaButti K."/>
            <person name="Andreopoulos B."/>
            <person name="Pangilinan J."/>
            <person name="Nolan M."/>
            <person name="Tritt A."/>
            <person name="Clum A."/>
            <person name="Lipzen A."/>
            <person name="Daum C."/>
            <person name="Barry K."/>
            <person name="Grigoriev I.V."/>
            <person name="Vilgalys R."/>
        </authorList>
    </citation>
    <scope>NUCLEOTIDE SEQUENCE</scope>
    <source>
        <strain evidence="2">PMI_201</strain>
    </source>
</reference>
<dbReference type="AlphaFoldDB" id="A0AAD4KWY2"/>
<evidence type="ECO:0000313" key="2">
    <source>
        <dbReference type="EMBL" id="KAH8700712.1"/>
    </source>
</evidence>
<gene>
    <name evidence="2" type="ORF">BGW36DRAFT_447513</name>
</gene>
<dbReference type="RefSeq" id="XP_046074418.1">
    <property type="nucleotide sequence ID" value="XM_046221723.1"/>
</dbReference>
<accession>A0AAD4KWY2</accession>
<feature type="region of interest" description="Disordered" evidence="1">
    <location>
        <begin position="773"/>
        <end position="799"/>
    </location>
</feature>
<evidence type="ECO:0000313" key="3">
    <source>
        <dbReference type="Proteomes" id="UP001201262"/>
    </source>
</evidence>